<feature type="transmembrane region" description="Helical" evidence="8">
    <location>
        <begin position="158"/>
        <end position="179"/>
    </location>
</feature>
<feature type="transmembrane region" description="Helical" evidence="8">
    <location>
        <begin position="191"/>
        <end position="212"/>
    </location>
</feature>
<protein>
    <recommendedName>
        <fullName evidence="11">Auxin efflux carrier family protein</fullName>
    </recommendedName>
</protein>
<evidence type="ECO:0000256" key="6">
    <source>
        <dbReference type="ARBA" id="ARBA00022989"/>
    </source>
</evidence>
<feature type="transmembrane region" description="Helical" evidence="8">
    <location>
        <begin position="62"/>
        <end position="82"/>
    </location>
</feature>
<accession>A0AA35UN72</accession>
<keyword evidence="7 8" id="KW-0472">Membrane</keyword>
<feature type="transmembrane region" description="Helical" evidence="8">
    <location>
        <begin position="125"/>
        <end position="146"/>
    </location>
</feature>
<proteinExistence type="inferred from homology"/>
<name>A0AA35UN72_METCP</name>
<sequence>MTGVLAQMSALILCGMALQRLQPLGVDPERLRRAVTGLVFNALLPALVLSALWGGGAHPQGWKISVFGAATVLFGLSAALCLDRALHLDRRQTGATLLGIAFSNVTFLGLPVLERLFGPELARPIVIQIDLFSTAPLVFTLGVYIASRYGEVRANLSTALRALLLNPPLWTAFAALMLGDFGIPRPAVLEPLLETAASAVAPLMLLALGLGLRWNSWRKENTRLVALASGLKLIALPLFGLSLTHGLGIAGDTRAALVLEAGMPSMLLGIVYCDRYRLDTGLYAMLATTTTLLALVSLPAWHLLLGTFIGSPA</sequence>
<comment type="subcellular location">
    <subcellularLocation>
        <location evidence="1">Cell membrane</location>
        <topology evidence="1">Multi-pass membrane protein</topology>
    </subcellularLocation>
</comment>
<reference evidence="9" key="1">
    <citation type="submission" date="2023-03" db="EMBL/GenBank/DDBJ databases">
        <authorList>
            <person name="Pearce D."/>
        </authorList>
    </citation>
    <scope>NUCLEOTIDE SEQUENCE</scope>
    <source>
        <strain evidence="9">Mc</strain>
    </source>
</reference>
<evidence type="ECO:0008006" key="11">
    <source>
        <dbReference type="Google" id="ProtNLM"/>
    </source>
</evidence>
<evidence type="ECO:0000256" key="3">
    <source>
        <dbReference type="ARBA" id="ARBA00022448"/>
    </source>
</evidence>
<keyword evidence="6 8" id="KW-1133">Transmembrane helix</keyword>
<dbReference type="PANTHER" id="PTHR36838:SF1">
    <property type="entry name" value="SLR1864 PROTEIN"/>
    <property type="match status" value="1"/>
</dbReference>
<comment type="similarity">
    <text evidence="2">Belongs to the auxin efflux carrier (TC 2.A.69) family.</text>
</comment>
<keyword evidence="3" id="KW-0813">Transport</keyword>
<evidence type="ECO:0000313" key="9">
    <source>
        <dbReference type="EMBL" id="CAI8727059.1"/>
    </source>
</evidence>
<keyword evidence="4" id="KW-1003">Cell membrane</keyword>
<feature type="transmembrane region" description="Helical" evidence="8">
    <location>
        <begin position="280"/>
        <end position="304"/>
    </location>
</feature>
<evidence type="ECO:0000256" key="8">
    <source>
        <dbReference type="SAM" id="Phobius"/>
    </source>
</evidence>
<dbReference type="Proteomes" id="UP001158598">
    <property type="component" value="Chromosome"/>
</dbReference>
<dbReference type="Pfam" id="PF03547">
    <property type="entry name" value="Mem_trans"/>
    <property type="match status" value="1"/>
</dbReference>
<keyword evidence="5 8" id="KW-0812">Transmembrane</keyword>
<evidence type="ECO:0000256" key="1">
    <source>
        <dbReference type="ARBA" id="ARBA00004651"/>
    </source>
</evidence>
<dbReference type="AlphaFoldDB" id="A0AA35UN72"/>
<dbReference type="InterPro" id="IPR038770">
    <property type="entry name" value="Na+/solute_symporter_sf"/>
</dbReference>
<feature type="transmembrane region" description="Helical" evidence="8">
    <location>
        <begin position="224"/>
        <end position="243"/>
    </location>
</feature>
<feature type="transmembrane region" description="Helical" evidence="8">
    <location>
        <begin position="94"/>
        <end position="113"/>
    </location>
</feature>
<evidence type="ECO:0000256" key="7">
    <source>
        <dbReference type="ARBA" id="ARBA00023136"/>
    </source>
</evidence>
<dbReference type="PANTHER" id="PTHR36838">
    <property type="entry name" value="AUXIN EFFLUX CARRIER FAMILY PROTEIN"/>
    <property type="match status" value="1"/>
</dbReference>
<dbReference type="RefSeq" id="WP_026045913.1">
    <property type="nucleotide sequence ID" value="NZ_CP079097.1"/>
</dbReference>
<feature type="transmembrane region" description="Helical" evidence="8">
    <location>
        <begin position="34"/>
        <end position="56"/>
    </location>
</feature>
<organism evidence="9 10">
    <name type="scientific">Methylococcus capsulatus</name>
    <dbReference type="NCBI Taxonomy" id="414"/>
    <lineage>
        <taxon>Bacteria</taxon>
        <taxon>Pseudomonadati</taxon>
        <taxon>Pseudomonadota</taxon>
        <taxon>Gammaproteobacteria</taxon>
        <taxon>Methylococcales</taxon>
        <taxon>Methylococcaceae</taxon>
        <taxon>Methylococcus</taxon>
    </lineage>
</organism>
<dbReference type="Gene3D" id="1.20.1530.20">
    <property type="match status" value="2"/>
</dbReference>
<evidence type="ECO:0000313" key="10">
    <source>
        <dbReference type="Proteomes" id="UP001158598"/>
    </source>
</evidence>
<dbReference type="GO" id="GO:0005886">
    <property type="term" value="C:plasma membrane"/>
    <property type="evidence" value="ECO:0007669"/>
    <property type="project" value="UniProtKB-SubCell"/>
</dbReference>
<dbReference type="GO" id="GO:0055085">
    <property type="term" value="P:transmembrane transport"/>
    <property type="evidence" value="ECO:0007669"/>
    <property type="project" value="InterPro"/>
</dbReference>
<evidence type="ECO:0000256" key="4">
    <source>
        <dbReference type="ARBA" id="ARBA00022475"/>
    </source>
</evidence>
<dbReference type="EMBL" id="OX458332">
    <property type="protein sequence ID" value="CAI8727059.1"/>
    <property type="molecule type" value="Genomic_DNA"/>
</dbReference>
<dbReference type="InterPro" id="IPR004776">
    <property type="entry name" value="Mem_transp_PIN-like"/>
</dbReference>
<evidence type="ECO:0000256" key="5">
    <source>
        <dbReference type="ARBA" id="ARBA00022692"/>
    </source>
</evidence>
<evidence type="ECO:0000256" key="2">
    <source>
        <dbReference type="ARBA" id="ARBA00010145"/>
    </source>
</evidence>
<gene>
    <name evidence="9" type="ORF">MCNOR_0204</name>
</gene>
<feature type="transmembrane region" description="Helical" evidence="8">
    <location>
        <begin position="255"/>
        <end position="273"/>
    </location>
</feature>